<feature type="transmembrane region" description="Helical" evidence="7">
    <location>
        <begin position="165"/>
        <end position="185"/>
    </location>
</feature>
<evidence type="ECO:0000256" key="7">
    <source>
        <dbReference type="SAM" id="Phobius"/>
    </source>
</evidence>
<keyword evidence="4 7" id="KW-1133">Transmembrane helix</keyword>
<dbReference type="Gene3D" id="1.20.1740.10">
    <property type="entry name" value="Amino acid/polyamine transporter I"/>
    <property type="match status" value="1"/>
</dbReference>
<evidence type="ECO:0000256" key="3">
    <source>
        <dbReference type="ARBA" id="ARBA00022692"/>
    </source>
</evidence>
<dbReference type="InterPro" id="IPR002293">
    <property type="entry name" value="AA/rel_permease1"/>
</dbReference>
<feature type="transmembrane region" description="Helical" evidence="7">
    <location>
        <begin position="75"/>
        <end position="102"/>
    </location>
</feature>
<dbReference type="PIRSF" id="PIRSF006060">
    <property type="entry name" value="AA_transporter"/>
    <property type="match status" value="1"/>
</dbReference>
<dbReference type="OrthoDB" id="10054429at2759"/>
<feature type="transmembrane region" description="Helical" evidence="7">
    <location>
        <begin position="481"/>
        <end position="500"/>
    </location>
</feature>
<feature type="transmembrane region" description="Helical" evidence="7">
    <location>
        <begin position="401"/>
        <end position="424"/>
    </location>
</feature>
<keyword evidence="2" id="KW-0813">Transport</keyword>
<evidence type="ECO:0000313" key="9">
    <source>
        <dbReference type="Proteomes" id="UP000076532"/>
    </source>
</evidence>
<gene>
    <name evidence="8" type="ORF">FIBSPDRAFT_1051750</name>
</gene>
<evidence type="ECO:0000256" key="6">
    <source>
        <dbReference type="SAM" id="MobiDB-lite"/>
    </source>
</evidence>
<evidence type="ECO:0000256" key="1">
    <source>
        <dbReference type="ARBA" id="ARBA00004141"/>
    </source>
</evidence>
<dbReference type="EMBL" id="KV417696">
    <property type="protein sequence ID" value="KZP09604.1"/>
    <property type="molecule type" value="Genomic_DNA"/>
</dbReference>
<feature type="transmembrane region" description="Helical" evidence="7">
    <location>
        <begin position="192"/>
        <end position="212"/>
    </location>
</feature>
<dbReference type="STRING" id="436010.A0A165YIZ0"/>
<dbReference type="PANTHER" id="PTHR45649">
    <property type="entry name" value="AMINO-ACID PERMEASE BAT1"/>
    <property type="match status" value="1"/>
</dbReference>
<feature type="transmembrane region" description="Helical" evidence="7">
    <location>
        <begin position="447"/>
        <end position="469"/>
    </location>
</feature>
<dbReference type="PANTHER" id="PTHR45649:SF9">
    <property type="entry name" value="AMINO-ACID PERMEASE 2"/>
    <property type="match status" value="1"/>
</dbReference>
<feature type="region of interest" description="Disordered" evidence="6">
    <location>
        <begin position="516"/>
        <end position="540"/>
    </location>
</feature>
<feature type="transmembrane region" description="Helical" evidence="7">
    <location>
        <begin position="328"/>
        <end position="356"/>
    </location>
</feature>
<dbReference type="GO" id="GO:0016020">
    <property type="term" value="C:membrane"/>
    <property type="evidence" value="ECO:0007669"/>
    <property type="project" value="UniProtKB-SubCell"/>
</dbReference>
<dbReference type="Pfam" id="PF13520">
    <property type="entry name" value="AA_permease_2"/>
    <property type="match status" value="1"/>
</dbReference>
<evidence type="ECO:0000313" key="8">
    <source>
        <dbReference type="EMBL" id="KZP09604.1"/>
    </source>
</evidence>
<proteinExistence type="predicted"/>
<keyword evidence="9" id="KW-1185">Reference proteome</keyword>
<evidence type="ECO:0000256" key="2">
    <source>
        <dbReference type="ARBA" id="ARBA00022448"/>
    </source>
</evidence>
<feature type="transmembrane region" description="Helical" evidence="7">
    <location>
        <begin position="123"/>
        <end position="145"/>
    </location>
</feature>
<keyword evidence="5 7" id="KW-0472">Membrane</keyword>
<feature type="transmembrane region" description="Helical" evidence="7">
    <location>
        <begin position="35"/>
        <end position="55"/>
    </location>
</feature>
<organism evidence="8 9">
    <name type="scientific">Athelia psychrophila</name>
    <dbReference type="NCBI Taxonomy" id="1759441"/>
    <lineage>
        <taxon>Eukaryota</taxon>
        <taxon>Fungi</taxon>
        <taxon>Dikarya</taxon>
        <taxon>Basidiomycota</taxon>
        <taxon>Agaricomycotina</taxon>
        <taxon>Agaricomycetes</taxon>
        <taxon>Agaricomycetidae</taxon>
        <taxon>Atheliales</taxon>
        <taxon>Atheliaceae</taxon>
        <taxon>Athelia</taxon>
    </lineage>
</organism>
<name>A0A165YIZ0_9AGAM</name>
<sequence length="540" mass="58064">MKKDNLSTSVHTAHSNEDDKELEALGYVPSFKREFSNLATISFAFSIMGLCSSIATTFNTPLLLGGPASVTWCWIIGACMCFTLGASIAEIVSAFPTCGGLYTASAQLCPKTMRARVGYVVGWLNILGQIAGVSSTEFGLANMIWSAVVLVYPDYVVTPYKTVGLFIGLLCIHGVLNSVATKYLARFTTSFVFVNLGATALIIIVLLATTPLNEMHTASYVFGSEGLVNQTGGWNSGLAFCFGLLSVQWTMTDYDATAHISEEVRRAAYAAPVAIFVAVIGTGLLGWLLNIVLILCSPALEVLQAAPELAGSTFLIIMANRMGNAGALVLWFLVCLTAFFVVQTALQAAARTVFAFSRDHGLPDGGFLAYNSKWTMTPLRAVWACTLISVVPGLLDLASPIAANAIFALTAMALDFSYIIPIFLRRWYRNHPDVVFKPGPFYLGDGLLGWAFNINCILWTCFVIVIFSMPTLLPVTADNMNYASVITVGVIVLAGFWYLISAHKHYEGPISNLPGGNSGEKAESNSNSQDELAIDAKDSV</sequence>
<feature type="transmembrane region" description="Helical" evidence="7">
    <location>
        <begin position="273"/>
        <end position="295"/>
    </location>
</feature>
<accession>A0A165YIZ0</accession>
<dbReference type="GO" id="GO:0022857">
    <property type="term" value="F:transmembrane transporter activity"/>
    <property type="evidence" value="ECO:0007669"/>
    <property type="project" value="InterPro"/>
</dbReference>
<reference evidence="8 9" key="1">
    <citation type="journal article" date="2016" name="Mol. Biol. Evol.">
        <title>Comparative Genomics of Early-Diverging Mushroom-Forming Fungi Provides Insights into the Origins of Lignocellulose Decay Capabilities.</title>
        <authorList>
            <person name="Nagy L.G."/>
            <person name="Riley R."/>
            <person name="Tritt A."/>
            <person name="Adam C."/>
            <person name="Daum C."/>
            <person name="Floudas D."/>
            <person name="Sun H."/>
            <person name="Yadav J.S."/>
            <person name="Pangilinan J."/>
            <person name="Larsson K.H."/>
            <person name="Matsuura K."/>
            <person name="Barry K."/>
            <person name="Labutti K."/>
            <person name="Kuo R."/>
            <person name="Ohm R.A."/>
            <person name="Bhattacharya S.S."/>
            <person name="Shirouzu T."/>
            <person name="Yoshinaga Y."/>
            <person name="Martin F.M."/>
            <person name="Grigoriev I.V."/>
            <person name="Hibbett D.S."/>
        </authorList>
    </citation>
    <scope>NUCLEOTIDE SEQUENCE [LARGE SCALE GENOMIC DNA]</scope>
    <source>
        <strain evidence="8 9">CBS 109695</strain>
    </source>
</reference>
<dbReference type="Proteomes" id="UP000076532">
    <property type="component" value="Unassembled WGS sequence"/>
</dbReference>
<evidence type="ECO:0000256" key="5">
    <source>
        <dbReference type="ARBA" id="ARBA00023136"/>
    </source>
</evidence>
<feature type="transmembrane region" description="Helical" evidence="7">
    <location>
        <begin position="377"/>
        <end position="395"/>
    </location>
</feature>
<dbReference type="AlphaFoldDB" id="A0A165YIZ0"/>
<keyword evidence="3 7" id="KW-0812">Transmembrane</keyword>
<comment type="subcellular location">
    <subcellularLocation>
        <location evidence="1">Membrane</location>
        <topology evidence="1">Multi-pass membrane protein</topology>
    </subcellularLocation>
</comment>
<protein>
    <submittedName>
        <fullName evidence="8">APC amino acid permease</fullName>
    </submittedName>
</protein>
<evidence type="ECO:0000256" key="4">
    <source>
        <dbReference type="ARBA" id="ARBA00022989"/>
    </source>
</evidence>